<feature type="compositionally biased region" description="Acidic residues" evidence="1">
    <location>
        <begin position="611"/>
        <end position="624"/>
    </location>
</feature>
<feature type="compositionally biased region" description="Basic and acidic residues" evidence="1">
    <location>
        <begin position="634"/>
        <end position="645"/>
    </location>
</feature>
<dbReference type="EnsemblMetazoa" id="PPA34511.1">
    <property type="protein sequence ID" value="PPA34511.1"/>
    <property type="gene ID" value="WBGene00272880"/>
</dbReference>
<feature type="region of interest" description="Disordered" evidence="1">
    <location>
        <begin position="599"/>
        <end position="689"/>
    </location>
</feature>
<proteinExistence type="predicted"/>
<keyword evidence="3" id="KW-1185">Reference proteome</keyword>
<feature type="region of interest" description="Disordered" evidence="1">
    <location>
        <begin position="756"/>
        <end position="799"/>
    </location>
</feature>
<reference evidence="3" key="1">
    <citation type="journal article" date="2008" name="Nat. Genet.">
        <title>The Pristionchus pacificus genome provides a unique perspective on nematode lifestyle and parasitism.</title>
        <authorList>
            <person name="Dieterich C."/>
            <person name="Clifton S.W."/>
            <person name="Schuster L.N."/>
            <person name="Chinwalla A."/>
            <person name="Delehaunty K."/>
            <person name="Dinkelacker I."/>
            <person name="Fulton L."/>
            <person name="Fulton R."/>
            <person name="Godfrey J."/>
            <person name="Minx P."/>
            <person name="Mitreva M."/>
            <person name="Roeseler W."/>
            <person name="Tian H."/>
            <person name="Witte H."/>
            <person name="Yang S.P."/>
            <person name="Wilson R.K."/>
            <person name="Sommer R.J."/>
        </authorList>
    </citation>
    <scope>NUCLEOTIDE SEQUENCE [LARGE SCALE GENOMIC DNA]</scope>
    <source>
        <strain evidence="3">PS312</strain>
    </source>
</reference>
<name>A0A2A6C5B9_PRIPA</name>
<feature type="compositionally biased region" description="Basic residues" evidence="1">
    <location>
        <begin position="274"/>
        <end position="286"/>
    </location>
</feature>
<feature type="region of interest" description="Disordered" evidence="1">
    <location>
        <begin position="357"/>
        <end position="435"/>
    </location>
</feature>
<reference evidence="2" key="2">
    <citation type="submission" date="2022-06" db="UniProtKB">
        <authorList>
            <consortium name="EnsemblMetazoa"/>
        </authorList>
    </citation>
    <scope>IDENTIFICATION</scope>
    <source>
        <strain evidence="2">PS312</strain>
    </source>
</reference>
<gene>
    <name evidence="2" type="primary">WBGene00272880</name>
</gene>
<feature type="region of interest" description="Disordered" evidence="1">
    <location>
        <begin position="529"/>
        <end position="548"/>
    </location>
</feature>
<protein>
    <submittedName>
        <fullName evidence="2">Uncharacterized protein</fullName>
    </submittedName>
</protein>
<accession>A0A2A6C5B9</accession>
<feature type="region of interest" description="Disordered" evidence="1">
    <location>
        <begin position="196"/>
        <end position="291"/>
    </location>
</feature>
<evidence type="ECO:0000256" key="1">
    <source>
        <dbReference type="SAM" id="MobiDB-lite"/>
    </source>
</evidence>
<evidence type="ECO:0000313" key="3">
    <source>
        <dbReference type="Proteomes" id="UP000005239"/>
    </source>
</evidence>
<accession>A0A8R1UMI1</accession>
<feature type="compositionally biased region" description="Acidic residues" evidence="1">
    <location>
        <begin position="664"/>
        <end position="687"/>
    </location>
</feature>
<evidence type="ECO:0000313" key="2">
    <source>
        <dbReference type="EnsemblMetazoa" id="PPA34511.1"/>
    </source>
</evidence>
<feature type="compositionally biased region" description="Basic and acidic residues" evidence="1">
    <location>
        <begin position="243"/>
        <end position="254"/>
    </location>
</feature>
<feature type="compositionally biased region" description="Acidic residues" evidence="1">
    <location>
        <begin position="255"/>
        <end position="265"/>
    </location>
</feature>
<feature type="region of interest" description="Disordered" evidence="1">
    <location>
        <begin position="312"/>
        <end position="336"/>
    </location>
</feature>
<feature type="compositionally biased region" description="Acidic residues" evidence="1">
    <location>
        <begin position="765"/>
        <end position="779"/>
    </location>
</feature>
<feature type="compositionally biased region" description="Low complexity" evidence="1">
    <location>
        <begin position="312"/>
        <end position="329"/>
    </location>
</feature>
<sequence>MSFSLENVSCLQVSCGSADETSIRRGRTSKTAKPEMTSHLSIVREWQANCSELMTHTNDEIVPVIRSALEVIHAASRAKYEPERADRANAALREHIQKTMGKENGRKPLRVIYFGLLESLLVAMEALAKKRTEEQRFLPVESPSISVVDLEEELLREPFIAVPETVRSTDDEEESQSASVDRAAAAAAPMLLTVKTEKKSPDELASINWGPSNPSAGKKEKAPEKTREGPAPPPVEVLMEQTKNNEKERERAAVEEEEEEEEMDVVVDAPEPKRRGRPPKSKKTGRPKSSGVSTILIVTVAPILAPLLATTLPPSSTISPPPSSSSALTVSDARRPKRVCSQSINFAELNKGTAALGRLKSPDATRKISRQRKASKGGGIPKTTEAKGSVAREAGGVAKRPEKITGSAAKDAKRARVKEEPEPEHEPEEREQSMGYAGSVYSDSGLMNCLLCALGMDSVRAYVDHLRTAHKTTATLEGIWFRCECGHMCRSNSHEANKQPQCGGRRSTIMLDGDEDDYEEVYVEDEVKHEPMDQPEREDASAGDMMEKEEQEEGTCTICKKGRLLYCACGWGIRSARSVRLHNAKRRWCDGRSFRVARLADEPPEPAMSEPEPETNEDREEESSTDQSDWNADSTDRDVVARMEAGEDPGAGIETGAGEKDGVPGEEEEMVEDDDESSGDALLDGDDDGHQPKCFLCEDRPSSIMDFILHLYKVHDSTLGKFGYALQCDCGHVVHSQYAGEEVPRHTKTGKCAGHKFRIKKVPEEAEAQEDEREEDDEAPGPSTGPPPGPPSFANFSLA</sequence>
<dbReference type="Proteomes" id="UP000005239">
    <property type="component" value="Unassembled WGS sequence"/>
</dbReference>
<feature type="compositionally biased region" description="Basic and acidic residues" evidence="1">
    <location>
        <begin position="410"/>
        <end position="420"/>
    </location>
</feature>
<dbReference type="AlphaFoldDB" id="A0A2A6C5B9"/>
<organism evidence="2 3">
    <name type="scientific">Pristionchus pacificus</name>
    <name type="common">Parasitic nematode worm</name>
    <dbReference type="NCBI Taxonomy" id="54126"/>
    <lineage>
        <taxon>Eukaryota</taxon>
        <taxon>Metazoa</taxon>
        <taxon>Ecdysozoa</taxon>
        <taxon>Nematoda</taxon>
        <taxon>Chromadorea</taxon>
        <taxon>Rhabditida</taxon>
        <taxon>Rhabditina</taxon>
        <taxon>Diplogasteromorpha</taxon>
        <taxon>Diplogasteroidea</taxon>
        <taxon>Neodiplogasteridae</taxon>
        <taxon>Pristionchus</taxon>
    </lineage>
</organism>
<feature type="compositionally biased region" description="Basic and acidic residues" evidence="1">
    <location>
        <begin position="217"/>
        <end position="228"/>
    </location>
</feature>